<evidence type="ECO:0000313" key="14">
    <source>
        <dbReference type="Proteomes" id="UP000285376"/>
    </source>
</evidence>
<gene>
    <name evidence="13" type="ORF">D1832_03330</name>
</gene>
<protein>
    <recommendedName>
        <fullName evidence="12">Citrate transporter-like domain-containing protein</fullName>
    </recommendedName>
</protein>
<comment type="similarity">
    <text evidence="2">Belongs to the ArsB family.</text>
</comment>
<feature type="transmembrane region" description="Helical" evidence="11">
    <location>
        <begin position="285"/>
        <end position="301"/>
    </location>
</feature>
<feature type="transmembrane region" description="Helical" evidence="11">
    <location>
        <begin position="220"/>
        <end position="241"/>
    </location>
</feature>
<evidence type="ECO:0000256" key="1">
    <source>
        <dbReference type="ARBA" id="ARBA00004651"/>
    </source>
</evidence>
<evidence type="ECO:0000256" key="3">
    <source>
        <dbReference type="ARBA" id="ARBA00009843"/>
    </source>
</evidence>
<evidence type="ECO:0000259" key="12">
    <source>
        <dbReference type="Pfam" id="PF03600"/>
    </source>
</evidence>
<feature type="transmembrane region" description="Helical" evidence="11">
    <location>
        <begin position="382"/>
        <end position="404"/>
    </location>
</feature>
<keyword evidence="7" id="KW-0059">Arsenical resistance</keyword>
<evidence type="ECO:0000313" key="13">
    <source>
        <dbReference type="EMBL" id="RHW47047.1"/>
    </source>
</evidence>
<keyword evidence="9 11" id="KW-0472">Membrane</keyword>
<evidence type="ECO:0000256" key="6">
    <source>
        <dbReference type="ARBA" id="ARBA00022692"/>
    </source>
</evidence>
<dbReference type="InterPro" id="IPR000802">
    <property type="entry name" value="Arsenical_pump_ArsB"/>
</dbReference>
<keyword evidence="5" id="KW-1003">Cell membrane</keyword>
<feature type="transmembrane region" description="Helical" evidence="11">
    <location>
        <begin position="347"/>
        <end position="370"/>
    </location>
</feature>
<name>A0A417Z8S3_9MICO</name>
<sequence length="445" mass="47167">MEPEWRARAPLGSHPRSRRHAHGEAHPRTRDPSPRHGCARPTHPQGARCPAGRDVRRRPPRSDVTVEAVDPRRERARSHGLTGVDVDAALELLARVPSVLVFLAALTVVAECASIAGLFDLLGTKVVALARGRIALVWVLFMTTAGLVTAFLSLDTTAVLMTTAAVVVARRLDRPVALFAFPTLWIANMASLWLPVSNLTNLLTRDVLPHPNALGFLEEAWPVALTTTLVPLLVAAVVWRSSLRGTAVAPAESAPPQPAQDGVLPAVGTLVACMCVSILLVEPAVAASVAALLCVAVIAMRRRSTLAEIEVPWRSLAITSALFVTVALVRGSAVLRPALGSLGDAPAWTLTAAGALVANGLNNLPAYLALEPAAHGETDRVLALLVGVNVASGITWWGSVATLLWRDRLRRAGVRIRWGTHLRLTGLATLVTTLAAAGVLELVSR</sequence>
<dbReference type="GO" id="GO:0046685">
    <property type="term" value="P:response to arsenic-containing substance"/>
    <property type="evidence" value="ECO:0007669"/>
    <property type="project" value="UniProtKB-KW"/>
</dbReference>
<feature type="transmembrane region" description="Helical" evidence="11">
    <location>
        <begin position="99"/>
        <end position="119"/>
    </location>
</feature>
<dbReference type="AlphaFoldDB" id="A0A417Z8S3"/>
<evidence type="ECO:0000256" key="10">
    <source>
        <dbReference type="SAM" id="MobiDB-lite"/>
    </source>
</evidence>
<comment type="caution">
    <text evidence="13">The sequence shown here is derived from an EMBL/GenBank/DDBJ whole genome shotgun (WGS) entry which is preliminary data.</text>
</comment>
<dbReference type="InterPro" id="IPR004680">
    <property type="entry name" value="Cit_transptr-like_dom"/>
</dbReference>
<dbReference type="PANTHER" id="PTHR43302">
    <property type="entry name" value="TRANSPORTER ARSB-RELATED"/>
    <property type="match status" value="1"/>
</dbReference>
<keyword evidence="8 11" id="KW-1133">Transmembrane helix</keyword>
<feature type="transmembrane region" description="Helical" evidence="11">
    <location>
        <begin position="424"/>
        <end position="443"/>
    </location>
</feature>
<accession>A0A417Z8S3</accession>
<feature type="compositionally biased region" description="Basic and acidic residues" evidence="10">
    <location>
        <begin position="22"/>
        <end position="34"/>
    </location>
</feature>
<evidence type="ECO:0000256" key="2">
    <source>
        <dbReference type="ARBA" id="ARBA00006433"/>
    </source>
</evidence>
<feature type="domain" description="Citrate transporter-like" evidence="12">
    <location>
        <begin position="89"/>
        <end position="376"/>
    </location>
</feature>
<dbReference type="PRINTS" id="PR00758">
    <property type="entry name" value="ARSENICPUMP"/>
</dbReference>
<feature type="transmembrane region" description="Helical" evidence="11">
    <location>
        <begin position="139"/>
        <end position="169"/>
    </location>
</feature>
<dbReference type="GO" id="GO:0015105">
    <property type="term" value="F:arsenite transmembrane transporter activity"/>
    <property type="evidence" value="ECO:0007669"/>
    <property type="project" value="InterPro"/>
</dbReference>
<reference evidence="13 14" key="1">
    <citation type="submission" date="2018-08" db="EMBL/GenBank/DDBJ databases">
        <title>Whole genome sequence analysis of Dermacoccus abyssi bacteria isolated from Deep Mariana trench Micromonospora spp reveals genes involved in the environmental adaptation and production of secondary metabolites.</title>
        <authorList>
            <person name="Abdel-Mageed W.M."/>
            <person name="Lehri B."/>
            <person name="Nouioui I."/>
            <person name="Goodfellow I."/>
            <person name="Jaspars M."/>
            <person name="Karlyshev A."/>
        </authorList>
    </citation>
    <scope>NUCLEOTIDE SEQUENCE [LARGE SCALE GENOMIC DNA]</scope>
    <source>
        <strain evidence="13 14">MT1.1</strain>
    </source>
</reference>
<evidence type="ECO:0000256" key="4">
    <source>
        <dbReference type="ARBA" id="ARBA00022448"/>
    </source>
</evidence>
<comment type="subcellular location">
    <subcellularLocation>
        <location evidence="1">Cell membrane</location>
        <topology evidence="1">Multi-pass membrane protein</topology>
    </subcellularLocation>
</comment>
<dbReference type="EMBL" id="QWLM01000003">
    <property type="protein sequence ID" value="RHW47047.1"/>
    <property type="molecule type" value="Genomic_DNA"/>
</dbReference>
<feature type="region of interest" description="Disordered" evidence="10">
    <location>
        <begin position="1"/>
        <end position="78"/>
    </location>
</feature>
<dbReference type="PANTHER" id="PTHR43302:SF5">
    <property type="entry name" value="TRANSPORTER ARSB-RELATED"/>
    <property type="match status" value="1"/>
</dbReference>
<evidence type="ECO:0000256" key="11">
    <source>
        <dbReference type="SAM" id="Phobius"/>
    </source>
</evidence>
<evidence type="ECO:0000256" key="7">
    <source>
        <dbReference type="ARBA" id="ARBA00022849"/>
    </source>
</evidence>
<evidence type="ECO:0000256" key="5">
    <source>
        <dbReference type="ARBA" id="ARBA00022475"/>
    </source>
</evidence>
<feature type="transmembrane region" description="Helical" evidence="11">
    <location>
        <begin position="176"/>
        <end position="196"/>
    </location>
</feature>
<organism evidence="13 14">
    <name type="scientific">Dermacoccus abyssi</name>
    <dbReference type="NCBI Taxonomy" id="322596"/>
    <lineage>
        <taxon>Bacteria</taxon>
        <taxon>Bacillati</taxon>
        <taxon>Actinomycetota</taxon>
        <taxon>Actinomycetes</taxon>
        <taxon>Micrococcales</taxon>
        <taxon>Dermacoccaceae</taxon>
        <taxon>Dermacoccus</taxon>
    </lineage>
</organism>
<dbReference type="Proteomes" id="UP000285376">
    <property type="component" value="Unassembled WGS sequence"/>
</dbReference>
<keyword evidence="6 11" id="KW-0812">Transmembrane</keyword>
<dbReference type="GO" id="GO:0005886">
    <property type="term" value="C:plasma membrane"/>
    <property type="evidence" value="ECO:0007669"/>
    <property type="project" value="UniProtKB-SubCell"/>
</dbReference>
<comment type="similarity">
    <text evidence="3">Belongs to the CitM (TC 2.A.11) transporter family.</text>
</comment>
<evidence type="ECO:0000256" key="9">
    <source>
        <dbReference type="ARBA" id="ARBA00023136"/>
    </source>
</evidence>
<keyword evidence="4" id="KW-0813">Transport</keyword>
<dbReference type="Pfam" id="PF03600">
    <property type="entry name" value="CitMHS"/>
    <property type="match status" value="1"/>
</dbReference>
<proteinExistence type="inferred from homology"/>
<feature type="transmembrane region" description="Helical" evidence="11">
    <location>
        <begin position="313"/>
        <end position="335"/>
    </location>
</feature>
<evidence type="ECO:0000256" key="8">
    <source>
        <dbReference type="ARBA" id="ARBA00022989"/>
    </source>
</evidence>